<dbReference type="PRINTS" id="PR00730">
    <property type="entry name" value="THERMOLYSIN"/>
</dbReference>
<dbReference type="InterPro" id="IPR027268">
    <property type="entry name" value="Peptidase_M4/M1_CTD_sf"/>
</dbReference>
<protein>
    <recommendedName>
        <fullName evidence="7">Neutral metalloproteinase</fullName>
        <ecNumber evidence="7">3.4.24.-</ecNumber>
    </recommendedName>
</protein>
<dbReference type="RefSeq" id="WP_344858879.1">
    <property type="nucleotide sequence ID" value="NZ_BAAAZN010000004.1"/>
</dbReference>
<dbReference type="Pfam" id="PF01447">
    <property type="entry name" value="Peptidase_M4"/>
    <property type="match status" value="1"/>
</dbReference>
<dbReference type="InterPro" id="IPR023612">
    <property type="entry name" value="Peptidase_M4"/>
</dbReference>
<keyword evidence="6 7" id="KW-0482">Metalloprotease</keyword>
<feature type="chain" id="PRO_5045004844" description="Neutral metalloproteinase" evidence="7">
    <location>
        <begin position="31"/>
        <end position="532"/>
    </location>
</feature>
<comment type="similarity">
    <text evidence="1 7">Belongs to the peptidase M4 family.</text>
</comment>
<name>A0ABP6VVI7_9PSEU</name>
<keyword evidence="11" id="KW-1185">Reference proteome</keyword>
<keyword evidence="2 7" id="KW-0645">Protease</keyword>
<evidence type="ECO:0000256" key="7">
    <source>
        <dbReference type="RuleBase" id="RU366073"/>
    </source>
</evidence>
<dbReference type="PANTHER" id="PTHR33794:SF1">
    <property type="entry name" value="BACILLOLYSIN"/>
    <property type="match status" value="1"/>
</dbReference>
<gene>
    <name evidence="10" type="ORF">GCM10022222_25150</name>
</gene>
<organism evidence="10 11">
    <name type="scientific">Amycolatopsis ultiminotia</name>
    <dbReference type="NCBI Taxonomy" id="543629"/>
    <lineage>
        <taxon>Bacteria</taxon>
        <taxon>Bacillati</taxon>
        <taxon>Actinomycetota</taxon>
        <taxon>Actinomycetes</taxon>
        <taxon>Pseudonocardiales</taxon>
        <taxon>Pseudonocardiaceae</taxon>
        <taxon>Amycolatopsis</taxon>
    </lineage>
</organism>
<evidence type="ECO:0000256" key="2">
    <source>
        <dbReference type="ARBA" id="ARBA00022670"/>
    </source>
</evidence>
<accession>A0ABP6VVI7</accession>
<evidence type="ECO:0000256" key="6">
    <source>
        <dbReference type="ARBA" id="ARBA00023049"/>
    </source>
</evidence>
<comment type="function">
    <text evidence="7">Extracellular zinc metalloprotease.</text>
</comment>
<comment type="caution">
    <text evidence="10">The sequence shown here is derived from an EMBL/GenBank/DDBJ whole genome shotgun (WGS) entry which is preliminary data.</text>
</comment>
<feature type="domain" description="Peptidase M4" evidence="8">
    <location>
        <begin position="215"/>
        <end position="351"/>
    </location>
</feature>
<keyword evidence="5 7" id="KW-0862">Zinc</keyword>
<sequence length="532" mass="54363">MTSKSGLTTGLAAAGLALSLLALPVSPAIAAPAPPPADPLAVATAAADHVAATGLAALKKGADEAFRRIGTTAGDGGLYYNAYQRSYHGLRVVGGDAVVASDGTGQVRSTTAADTAAITVGTKPTVDEDRAAAVARSQLPTVDSVAKPALVVLAGAEPKLAYEVVVAGRTASTPSNLHVFVDAADGTVLTQRDDVKADAPTGSAAQPSSAKTVAGTGNSYYVGDVDIDTTSDGGTYSMTDPGRDGISCGEENGEVFSGPDDKWGDGSGTSLETACVDALYSVQSEWKMLKDWLGRDGIDGNGKGFPASVGLDDANAYWDGHSTHFGHSSDNQRQASSMDVVAHEFGHGVFQNTPGGAGTGNENGGLNESTGDIFGALTEAYANNPKDTPDYEVGEGVNLVGDGPIRYMYDPSKVGDPNCYSADIPSTEVHAAAGPQNHWFYLLAEGSAPEGKPASPTCDESKVTGIGIEKAGKIFYNALLNKTSSWDHSAARKATLEAATALYPDSCTEYDTVKAAWNAISVPEVSGEPGCG</sequence>
<keyword evidence="7" id="KW-0732">Signal</keyword>
<keyword evidence="4 7" id="KW-0378">Hydrolase</keyword>
<dbReference type="CDD" id="cd09597">
    <property type="entry name" value="M4_TLP"/>
    <property type="match status" value="1"/>
</dbReference>
<dbReference type="Gene3D" id="1.10.390.10">
    <property type="entry name" value="Neutral Protease Domain 2"/>
    <property type="match status" value="1"/>
</dbReference>
<dbReference type="InterPro" id="IPR013856">
    <property type="entry name" value="Peptidase_M4_domain"/>
</dbReference>
<evidence type="ECO:0000256" key="4">
    <source>
        <dbReference type="ARBA" id="ARBA00022801"/>
    </source>
</evidence>
<evidence type="ECO:0000256" key="3">
    <source>
        <dbReference type="ARBA" id="ARBA00022723"/>
    </source>
</evidence>
<dbReference type="EC" id="3.4.24.-" evidence="7"/>
<evidence type="ECO:0000259" key="9">
    <source>
        <dbReference type="Pfam" id="PF02868"/>
    </source>
</evidence>
<evidence type="ECO:0000256" key="1">
    <source>
        <dbReference type="ARBA" id="ARBA00009388"/>
    </source>
</evidence>
<reference evidence="11" key="1">
    <citation type="journal article" date="2019" name="Int. J. Syst. Evol. Microbiol.">
        <title>The Global Catalogue of Microorganisms (GCM) 10K type strain sequencing project: providing services to taxonomists for standard genome sequencing and annotation.</title>
        <authorList>
            <consortium name="The Broad Institute Genomics Platform"/>
            <consortium name="The Broad Institute Genome Sequencing Center for Infectious Disease"/>
            <person name="Wu L."/>
            <person name="Ma J."/>
        </authorList>
    </citation>
    <scope>NUCLEOTIDE SEQUENCE [LARGE SCALE GENOMIC DNA]</scope>
    <source>
        <strain evidence="11">JCM 16898</strain>
    </source>
</reference>
<keyword evidence="7" id="KW-0964">Secreted</keyword>
<keyword evidence="3" id="KW-0479">Metal-binding</keyword>
<dbReference type="InterPro" id="IPR050728">
    <property type="entry name" value="Zinc_Metalloprotease_M4"/>
</dbReference>
<feature type="signal peptide" evidence="7">
    <location>
        <begin position="1"/>
        <end position="30"/>
    </location>
</feature>
<dbReference type="Proteomes" id="UP001500689">
    <property type="component" value="Unassembled WGS sequence"/>
</dbReference>
<dbReference type="EMBL" id="BAAAZN010000004">
    <property type="protein sequence ID" value="GAA3540463.1"/>
    <property type="molecule type" value="Genomic_DNA"/>
</dbReference>
<dbReference type="Pfam" id="PF02868">
    <property type="entry name" value="Peptidase_M4_C"/>
    <property type="match status" value="1"/>
</dbReference>
<proteinExistence type="inferred from homology"/>
<feature type="domain" description="Peptidase M4 C-terminal" evidence="9">
    <location>
        <begin position="361"/>
        <end position="522"/>
    </location>
</feature>
<evidence type="ECO:0000313" key="11">
    <source>
        <dbReference type="Proteomes" id="UP001500689"/>
    </source>
</evidence>
<dbReference type="PANTHER" id="PTHR33794">
    <property type="entry name" value="BACILLOLYSIN"/>
    <property type="match status" value="1"/>
</dbReference>
<dbReference type="InterPro" id="IPR001570">
    <property type="entry name" value="Peptidase_M4_C_domain"/>
</dbReference>
<evidence type="ECO:0000313" key="10">
    <source>
        <dbReference type="EMBL" id="GAA3540463.1"/>
    </source>
</evidence>
<comment type="subcellular location">
    <subcellularLocation>
        <location evidence="7">Secreted</location>
    </subcellularLocation>
</comment>
<evidence type="ECO:0000259" key="8">
    <source>
        <dbReference type="Pfam" id="PF01447"/>
    </source>
</evidence>
<dbReference type="Gene3D" id="3.10.170.10">
    <property type="match status" value="1"/>
</dbReference>
<evidence type="ECO:0000256" key="5">
    <source>
        <dbReference type="ARBA" id="ARBA00022833"/>
    </source>
</evidence>
<comment type="cofactor">
    <cofactor evidence="7">
        <name>Zn(2+)</name>
        <dbReference type="ChEBI" id="CHEBI:29105"/>
    </cofactor>
</comment>
<dbReference type="SUPFAM" id="SSF55486">
    <property type="entry name" value="Metalloproteases ('zincins'), catalytic domain"/>
    <property type="match status" value="1"/>
</dbReference>